<accession>A0A8H6XU67</accession>
<name>A0A8H6XU67_9AGAR</name>
<keyword evidence="2" id="KW-1185">Reference proteome</keyword>
<dbReference type="AlphaFoldDB" id="A0A8H6XU67"/>
<gene>
    <name evidence="1" type="ORF">MSAN_01880000</name>
</gene>
<dbReference type="EMBL" id="JACAZH010000019">
    <property type="protein sequence ID" value="KAF7346519.1"/>
    <property type="molecule type" value="Genomic_DNA"/>
</dbReference>
<comment type="caution">
    <text evidence="1">The sequence shown here is derived from an EMBL/GenBank/DDBJ whole genome shotgun (WGS) entry which is preliminary data.</text>
</comment>
<dbReference type="OrthoDB" id="5292999at2759"/>
<organism evidence="1 2">
    <name type="scientific">Mycena sanguinolenta</name>
    <dbReference type="NCBI Taxonomy" id="230812"/>
    <lineage>
        <taxon>Eukaryota</taxon>
        <taxon>Fungi</taxon>
        <taxon>Dikarya</taxon>
        <taxon>Basidiomycota</taxon>
        <taxon>Agaricomycotina</taxon>
        <taxon>Agaricomycetes</taxon>
        <taxon>Agaricomycetidae</taxon>
        <taxon>Agaricales</taxon>
        <taxon>Marasmiineae</taxon>
        <taxon>Mycenaceae</taxon>
        <taxon>Mycena</taxon>
    </lineage>
</organism>
<reference evidence="1" key="1">
    <citation type="submission" date="2020-05" db="EMBL/GenBank/DDBJ databases">
        <title>Mycena genomes resolve the evolution of fungal bioluminescence.</title>
        <authorList>
            <person name="Tsai I.J."/>
        </authorList>
    </citation>
    <scope>NUCLEOTIDE SEQUENCE</scope>
    <source>
        <strain evidence="1">160909Yilan</strain>
    </source>
</reference>
<dbReference type="Proteomes" id="UP000623467">
    <property type="component" value="Unassembled WGS sequence"/>
</dbReference>
<sequence>MVDLKQVGKLFNDTIAAIRDDTPDLDALEPQALEWLRGARYKLMRDLEQVFYDLEKARNTPLSQPPWAVNPAEKLVIMTKKVPAVLEPYRLAMSENLNNLLNDCGFQSHFSGYAKLGSEIFLRIQFPAQLSTGAPQASRTLQVEDEFSGHPGGGGAFAAGKFGRLITDARVGAGTSADSEPDSSAL</sequence>
<evidence type="ECO:0000313" key="2">
    <source>
        <dbReference type="Proteomes" id="UP000623467"/>
    </source>
</evidence>
<evidence type="ECO:0000313" key="1">
    <source>
        <dbReference type="EMBL" id="KAF7346519.1"/>
    </source>
</evidence>
<proteinExistence type="predicted"/>
<protein>
    <submittedName>
        <fullName evidence="1">Uncharacterized protein</fullName>
    </submittedName>
</protein>